<evidence type="ECO:0000256" key="1">
    <source>
        <dbReference type="ARBA" id="ARBA00004141"/>
    </source>
</evidence>
<dbReference type="SMART" id="SM00382">
    <property type="entry name" value="AAA"/>
    <property type="match status" value="1"/>
</dbReference>
<dbReference type="PROSITE" id="PS50928">
    <property type="entry name" value="ABC_TM1"/>
    <property type="match status" value="1"/>
</dbReference>
<gene>
    <name evidence="16" type="ORF">GCM10009776_35930</name>
</gene>
<protein>
    <submittedName>
        <fullName evidence="16">Dipeptide/oligopeptide/nickel ABC transporter permease/ATP-binding protein</fullName>
    </submittedName>
</protein>
<evidence type="ECO:0000256" key="2">
    <source>
        <dbReference type="ARBA" id="ARBA00004202"/>
    </source>
</evidence>
<dbReference type="Pfam" id="PF00528">
    <property type="entry name" value="BPD_transp_1"/>
    <property type="match status" value="1"/>
</dbReference>
<keyword evidence="5" id="KW-1003">Cell membrane</keyword>
<dbReference type="InterPro" id="IPR025966">
    <property type="entry name" value="OppC_N"/>
</dbReference>
<evidence type="ECO:0000256" key="5">
    <source>
        <dbReference type="ARBA" id="ARBA00022475"/>
    </source>
</evidence>
<reference evidence="16 17" key="1">
    <citation type="journal article" date="2019" name="Int. J. Syst. Evol. Microbiol.">
        <title>The Global Catalogue of Microorganisms (GCM) 10K type strain sequencing project: providing services to taxonomists for standard genome sequencing and annotation.</title>
        <authorList>
            <consortium name="The Broad Institute Genomics Platform"/>
            <consortium name="The Broad Institute Genome Sequencing Center for Infectious Disease"/>
            <person name="Wu L."/>
            <person name="Ma J."/>
        </authorList>
    </citation>
    <scope>NUCLEOTIDE SEQUENCE [LARGE SCALE GENOMIC DNA]</scope>
    <source>
        <strain evidence="16 17">JCM 14901</strain>
    </source>
</reference>
<dbReference type="Gene3D" id="1.10.3720.10">
    <property type="entry name" value="MetI-like"/>
    <property type="match status" value="1"/>
</dbReference>
<evidence type="ECO:0000259" key="15">
    <source>
        <dbReference type="PROSITE" id="PS50928"/>
    </source>
</evidence>
<feature type="transmembrane region" description="Helical" evidence="13">
    <location>
        <begin position="154"/>
        <end position="174"/>
    </location>
</feature>
<dbReference type="Pfam" id="PF00005">
    <property type="entry name" value="ABC_tran"/>
    <property type="match status" value="1"/>
</dbReference>
<accession>A0ABN2RIV3</accession>
<dbReference type="EMBL" id="BAAAOG010000012">
    <property type="protein sequence ID" value="GAA1969663.1"/>
    <property type="molecule type" value="Genomic_DNA"/>
</dbReference>
<dbReference type="Pfam" id="PF12911">
    <property type="entry name" value="OppC_N"/>
    <property type="match status" value="1"/>
</dbReference>
<feature type="transmembrane region" description="Helical" evidence="13">
    <location>
        <begin position="30"/>
        <end position="52"/>
    </location>
</feature>
<dbReference type="InterPro" id="IPR000515">
    <property type="entry name" value="MetI-like"/>
</dbReference>
<feature type="transmembrane region" description="Helical" evidence="13">
    <location>
        <begin position="126"/>
        <end position="148"/>
    </location>
</feature>
<evidence type="ECO:0000256" key="8">
    <source>
        <dbReference type="ARBA" id="ARBA00022741"/>
    </source>
</evidence>
<proteinExistence type="inferred from homology"/>
<keyword evidence="7 13" id="KW-0812">Transmembrane</keyword>
<feature type="transmembrane region" description="Helical" evidence="13">
    <location>
        <begin position="299"/>
        <end position="318"/>
    </location>
</feature>
<keyword evidence="9" id="KW-0067">ATP-binding</keyword>
<evidence type="ECO:0000313" key="17">
    <source>
        <dbReference type="Proteomes" id="UP001499933"/>
    </source>
</evidence>
<comment type="similarity">
    <text evidence="3">Belongs to the ABC transporter superfamily.</text>
</comment>
<dbReference type="RefSeq" id="WP_344097329.1">
    <property type="nucleotide sequence ID" value="NZ_BAAAOG010000012.1"/>
</dbReference>
<dbReference type="PANTHER" id="PTHR43297">
    <property type="entry name" value="OLIGOPEPTIDE TRANSPORT ATP-BINDING PROTEIN APPD"/>
    <property type="match status" value="1"/>
</dbReference>
<feature type="domain" description="ABC transporter" evidence="14">
    <location>
        <begin position="356"/>
        <end position="605"/>
    </location>
</feature>
<keyword evidence="12 13" id="KW-0472">Membrane</keyword>
<evidence type="ECO:0000256" key="9">
    <source>
        <dbReference type="ARBA" id="ARBA00022840"/>
    </source>
</evidence>
<evidence type="ECO:0000313" key="16">
    <source>
        <dbReference type="EMBL" id="GAA1969663.1"/>
    </source>
</evidence>
<keyword evidence="6" id="KW-0997">Cell inner membrane</keyword>
<dbReference type="InterPro" id="IPR003439">
    <property type="entry name" value="ABC_transporter-like_ATP-bd"/>
</dbReference>
<feature type="transmembrane region" description="Helical" evidence="13">
    <location>
        <begin position="95"/>
        <end position="119"/>
    </location>
</feature>
<evidence type="ECO:0000256" key="4">
    <source>
        <dbReference type="ARBA" id="ARBA00022448"/>
    </source>
</evidence>
<comment type="similarity">
    <text evidence="13">Belongs to the binding-protein-dependent transport system permease family.</text>
</comment>
<evidence type="ECO:0000259" key="14">
    <source>
        <dbReference type="PROSITE" id="PS50893"/>
    </source>
</evidence>
<evidence type="ECO:0000256" key="10">
    <source>
        <dbReference type="ARBA" id="ARBA00022967"/>
    </source>
</evidence>
<keyword evidence="10" id="KW-1278">Translocase</keyword>
<name>A0ABN2RIV3_9MICO</name>
<evidence type="ECO:0000256" key="13">
    <source>
        <dbReference type="RuleBase" id="RU363032"/>
    </source>
</evidence>
<dbReference type="PANTHER" id="PTHR43297:SF14">
    <property type="entry name" value="ATPASE AAA-TYPE CORE DOMAIN-CONTAINING PROTEIN"/>
    <property type="match status" value="1"/>
</dbReference>
<dbReference type="Proteomes" id="UP001499933">
    <property type="component" value="Unassembled WGS sequence"/>
</dbReference>
<dbReference type="CDD" id="cd06261">
    <property type="entry name" value="TM_PBP2"/>
    <property type="match status" value="1"/>
</dbReference>
<dbReference type="InterPro" id="IPR027417">
    <property type="entry name" value="P-loop_NTPase"/>
</dbReference>
<dbReference type="SUPFAM" id="SSF52540">
    <property type="entry name" value="P-loop containing nucleoside triphosphate hydrolases"/>
    <property type="match status" value="1"/>
</dbReference>
<feature type="transmembrane region" description="Helical" evidence="13">
    <location>
        <begin position="260"/>
        <end position="279"/>
    </location>
</feature>
<comment type="subcellular location">
    <subcellularLocation>
        <location evidence="13">Cell membrane</location>
        <topology evidence="13">Multi-pass membrane protein</topology>
    </subcellularLocation>
    <subcellularLocation>
        <location evidence="2">Cell membrane</location>
        <topology evidence="2">Peripheral membrane protein</topology>
    </subcellularLocation>
    <subcellularLocation>
        <location evidence="1">Membrane</location>
        <topology evidence="1">Multi-pass membrane protein</topology>
    </subcellularLocation>
</comment>
<dbReference type="InterPro" id="IPR050388">
    <property type="entry name" value="ABC_Ni/Peptide_Import"/>
</dbReference>
<evidence type="ECO:0000256" key="11">
    <source>
        <dbReference type="ARBA" id="ARBA00022989"/>
    </source>
</evidence>
<dbReference type="PROSITE" id="PS00211">
    <property type="entry name" value="ABC_TRANSPORTER_1"/>
    <property type="match status" value="1"/>
</dbReference>
<evidence type="ECO:0000256" key="12">
    <source>
        <dbReference type="ARBA" id="ARBA00023136"/>
    </source>
</evidence>
<feature type="domain" description="ABC transmembrane type-1" evidence="15">
    <location>
        <begin position="91"/>
        <end position="279"/>
    </location>
</feature>
<dbReference type="CDD" id="cd03257">
    <property type="entry name" value="ABC_NikE_OppD_transporters"/>
    <property type="match status" value="1"/>
</dbReference>
<keyword evidence="11 13" id="KW-1133">Transmembrane helix</keyword>
<dbReference type="InterPro" id="IPR003593">
    <property type="entry name" value="AAA+_ATPase"/>
</dbReference>
<dbReference type="Gene3D" id="3.40.50.300">
    <property type="entry name" value="P-loop containing nucleotide triphosphate hydrolases"/>
    <property type="match status" value="1"/>
</dbReference>
<dbReference type="InterPro" id="IPR017871">
    <property type="entry name" value="ABC_transporter-like_CS"/>
</dbReference>
<keyword evidence="17" id="KW-1185">Reference proteome</keyword>
<feature type="transmembrane region" description="Helical" evidence="13">
    <location>
        <begin position="207"/>
        <end position="230"/>
    </location>
</feature>
<evidence type="ECO:0000256" key="6">
    <source>
        <dbReference type="ARBA" id="ARBA00022519"/>
    </source>
</evidence>
<dbReference type="InterPro" id="IPR035906">
    <property type="entry name" value="MetI-like_sf"/>
</dbReference>
<sequence length="630" mass="66947">MTVTAIDVPPAIPTPLVRTSLFRRLVRRPIGLISLIFLAFVVLIGIIGPWIAPYDPNKASLQLVLAPPSPEHWLGCDSAGRDVLSRLLVATSVTIAAAALAVVTALVIGMISGLIAGYYRGGFDSVSSWITSLVMSLPGIVVLVAARTVLGPSVWWSMLIFGIILAPAYFRLVYAAVTAVRSELFVDAAKVSGLTDTRIIGRHILSVVRAPIIIQTAILAGIAIGIQSGLEFLGLGDMSVPTWGSMLNDGFANLYKDPLLMLWPSLAIATTCIALTLLANAMRDVLERTVSVRRRRRRVVTTATGSIASVTTSIATGGGDSAPLEDSMELPVIGGTIVHGDDSFTADRPHEVVLSIRDLRVAYQQQEGSDVEVVHGVSLDVRKGEIHGLIGESGSGKTQTAFAVLGLLPRGGHVSGGSIDYEGTELAEASERVYGDIRGKRIGYIPQEPMSNLDPSFTIGHQLVEPLRKTLGLSKKDATERSLALLERVGIPNPKRTFAAYPFEVSGGMAQRVLIAGAVSTDPDLIIADEPTTALDVTVQAEVLDLLRDLQSERHMAMLLVTHNFGVVSDLCDRVSVMQQGLFVEQGPVRTILGAPSHPYTQSLLDAILDEGPARPPLASAGAVPEGARS</sequence>
<dbReference type="PROSITE" id="PS50893">
    <property type="entry name" value="ABC_TRANSPORTER_2"/>
    <property type="match status" value="1"/>
</dbReference>
<organism evidence="16 17">
    <name type="scientific">Microbacterium deminutum</name>
    <dbReference type="NCBI Taxonomy" id="344164"/>
    <lineage>
        <taxon>Bacteria</taxon>
        <taxon>Bacillati</taxon>
        <taxon>Actinomycetota</taxon>
        <taxon>Actinomycetes</taxon>
        <taxon>Micrococcales</taxon>
        <taxon>Microbacteriaceae</taxon>
        <taxon>Microbacterium</taxon>
    </lineage>
</organism>
<evidence type="ECO:0000256" key="3">
    <source>
        <dbReference type="ARBA" id="ARBA00005417"/>
    </source>
</evidence>
<keyword evidence="8" id="KW-0547">Nucleotide-binding</keyword>
<dbReference type="SUPFAM" id="SSF161098">
    <property type="entry name" value="MetI-like"/>
    <property type="match status" value="1"/>
</dbReference>
<keyword evidence="4 13" id="KW-0813">Transport</keyword>
<comment type="caution">
    <text evidence="16">The sequence shown here is derived from an EMBL/GenBank/DDBJ whole genome shotgun (WGS) entry which is preliminary data.</text>
</comment>
<evidence type="ECO:0000256" key="7">
    <source>
        <dbReference type="ARBA" id="ARBA00022692"/>
    </source>
</evidence>